<dbReference type="PANTHER" id="PTHR12645:SF0">
    <property type="entry name" value="FAD-LINKED SULFHYDRYL OXIDASE ALR"/>
    <property type="match status" value="1"/>
</dbReference>
<keyword evidence="4 6" id="KW-0560">Oxidoreductase</keyword>
<dbReference type="PROSITE" id="PS51324">
    <property type="entry name" value="ERV_ALR"/>
    <property type="match status" value="1"/>
</dbReference>
<keyword evidence="5" id="KW-1015">Disulfide bond</keyword>
<evidence type="ECO:0000256" key="1">
    <source>
        <dbReference type="ARBA" id="ARBA00001974"/>
    </source>
</evidence>
<evidence type="ECO:0000256" key="4">
    <source>
        <dbReference type="ARBA" id="ARBA00023002"/>
    </source>
</evidence>
<comment type="cofactor">
    <cofactor evidence="1 6">
        <name>FAD</name>
        <dbReference type="ChEBI" id="CHEBI:57692"/>
    </cofactor>
</comment>
<dbReference type="PANTHER" id="PTHR12645">
    <property type="entry name" value="ALR/ERV"/>
    <property type="match status" value="1"/>
</dbReference>
<dbReference type="InterPro" id="IPR017905">
    <property type="entry name" value="ERV/ALR_sulphydryl_oxidase"/>
</dbReference>
<reference evidence="8 9" key="1">
    <citation type="submission" date="2024-06" db="EMBL/GenBank/DDBJ databases">
        <authorList>
            <person name="Kraege A."/>
            <person name="Thomma B."/>
        </authorList>
    </citation>
    <scope>NUCLEOTIDE SEQUENCE [LARGE SCALE GENOMIC DNA]</scope>
</reference>
<evidence type="ECO:0000256" key="3">
    <source>
        <dbReference type="ARBA" id="ARBA00022827"/>
    </source>
</evidence>
<keyword evidence="9" id="KW-1185">Reference proteome</keyword>
<dbReference type="SUPFAM" id="SSF69000">
    <property type="entry name" value="FAD-dependent thiol oxidase"/>
    <property type="match status" value="1"/>
</dbReference>
<dbReference type="Proteomes" id="UP001497392">
    <property type="component" value="Unassembled WGS sequence"/>
</dbReference>
<organism evidence="8 9">
    <name type="scientific">Coccomyxa viridis</name>
    <dbReference type="NCBI Taxonomy" id="1274662"/>
    <lineage>
        <taxon>Eukaryota</taxon>
        <taxon>Viridiplantae</taxon>
        <taxon>Chlorophyta</taxon>
        <taxon>core chlorophytes</taxon>
        <taxon>Trebouxiophyceae</taxon>
        <taxon>Trebouxiophyceae incertae sedis</taxon>
        <taxon>Coccomyxaceae</taxon>
        <taxon>Coccomyxa</taxon>
    </lineage>
</organism>
<feature type="domain" description="ERV/ALR sulfhydryl oxidase" evidence="7">
    <location>
        <begin position="1"/>
        <end position="64"/>
    </location>
</feature>
<accession>A0ABP1FWL6</accession>
<sequence length="84" mass="9257">MVSLMTRIYPCGECAEHFASIVRDHAPTTETGPQLRQWMCKAHNAVNQSLGKPQFNCQFVDARWGGVECEGETACVLFGGPKGR</sequence>
<name>A0ABP1FWL6_9CHLO</name>
<evidence type="ECO:0000256" key="6">
    <source>
        <dbReference type="RuleBase" id="RU371123"/>
    </source>
</evidence>
<keyword evidence="2 6" id="KW-0285">Flavoprotein</keyword>
<comment type="catalytic activity">
    <reaction evidence="6">
        <text>2 R'C(R)SH + O2 = R'C(R)S-S(R)CR' + H2O2</text>
        <dbReference type="Rhea" id="RHEA:17357"/>
        <dbReference type="ChEBI" id="CHEBI:15379"/>
        <dbReference type="ChEBI" id="CHEBI:16240"/>
        <dbReference type="ChEBI" id="CHEBI:16520"/>
        <dbReference type="ChEBI" id="CHEBI:17412"/>
        <dbReference type="EC" id="1.8.3.2"/>
    </reaction>
</comment>
<dbReference type="EC" id="1.8.3.2" evidence="6"/>
<gene>
    <name evidence="8" type="primary">g4907</name>
    <name evidence="8" type="ORF">VP750_LOCUS4191</name>
</gene>
<proteinExistence type="predicted"/>
<dbReference type="EMBL" id="CAXHTA020000007">
    <property type="protein sequence ID" value="CAL5222532.1"/>
    <property type="molecule type" value="Genomic_DNA"/>
</dbReference>
<protein>
    <recommendedName>
        <fullName evidence="6">Sulfhydryl oxidase</fullName>
        <ecNumber evidence="6">1.8.3.2</ecNumber>
    </recommendedName>
</protein>
<evidence type="ECO:0000256" key="2">
    <source>
        <dbReference type="ARBA" id="ARBA00022630"/>
    </source>
</evidence>
<dbReference type="Pfam" id="PF04777">
    <property type="entry name" value="Evr1_Alr"/>
    <property type="match status" value="1"/>
</dbReference>
<comment type="caution">
    <text evidence="8">The sequence shown here is derived from an EMBL/GenBank/DDBJ whole genome shotgun (WGS) entry which is preliminary data.</text>
</comment>
<dbReference type="Gene3D" id="1.20.120.310">
    <property type="entry name" value="ERV/ALR sulfhydryl oxidase domain"/>
    <property type="match status" value="1"/>
</dbReference>
<dbReference type="InterPro" id="IPR036774">
    <property type="entry name" value="ERV/ALR_sulphydryl_oxid_sf"/>
</dbReference>
<evidence type="ECO:0000256" key="5">
    <source>
        <dbReference type="ARBA" id="ARBA00023157"/>
    </source>
</evidence>
<keyword evidence="3 6" id="KW-0274">FAD</keyword>
<evidence type="ECO:0000313" key="8">
    <source>
        <dbReference type="EMBL" id="CAL5222532.1"/>
    </source>
</evidence>
<dbReference type="InterPro" id="IPR039799">
    <property type="entry name" value="ALR/ERV"/>
</dbReference>
<evidence type="ECO:0000259" key="7">
    <source>
        <dbReference type="PROSITE" id="PS51324"/>
    </source>
</evidence>
<evidence type="ECO:0000313" key="9">
    <source>
        <dbReference type="Proteomes" id="UP001497392"/>
    </source>
</evidence>